<dbReference type="PATRIC" id="fig|1423804.4.peg.331"/>
<dbReference type="InterPro" id="IPR029039">
    <property type="entry name" value="Flavoprotein-like_sf"/>
</dbReference>
<keyword evidence="4" id="KW-1185">Reference proteome</keyword>
<comment type="caution">
    <text evidence="3">The sequence shown here is derived from an EMBL/GenBank/DDBJ whole genome shotgun (WGS) entry which is preliminary data.</text>
</comment>
<gene>
    <name evidence="3" type="ORF">FD14_GL000304</name>
</gene>
<dbReference type="PANTHER" id="PTHR30543">
    <property type="entry name" value="CHROMATE REDUCTASE"/>
    <property type="match status" value="1"/>
</dbReference>
<dbReference type="GO" id="GO:0010181">
    <property type="term" value="F:FMN binding"/>
    <property type="evidence" value="ECO:0007669"/>
    <property type="project" value="TreeGrafter"/>
</dbReference>
<dbReference type="Pfam" id="PF03358">
    <property type="entry name" value="FMN_red"/>
    <property type="match status" value="1"/>
</dbReference>
<dbReference type="OrthoDB" id="9812295at2"/>
<dbReference type="STRING" id="1423804.FD14_GL000304"/>
<evidence type="ECO:0000313" key="3">
    <source>
        <dbReference type="EMBL" id="KRN25419.1"/>
    </source>
</evidence>
<evidence type="ECO:0000259" key="2">
    <source>
        <dbReference type="Pfam" id="PF03358"/>
    </source>
</evidence>
<dbReference type="Gene3D" id="3.40.50.360">
    <property type="match status" value="1"/>
</dbReference>
<dbReference type="InterPro" id="IPR050712">
    <property type="entry name" value="NAD(P)H-dep_reductase"/>
</dbReference>
<evidence type="ECO:0000256" key="1">
    <source>
        <dbReference type="SAM" id="MobiDB-lite"/>
    </source>
</evidence>
<accession>A0A0R2FDM8</accession>
<dbReference type="InterPro" id="IPR005025">
    <property type="entry name" value="FMN_Rdtase-like_dom"/>
</dbReference>
<dbReference type="AlphaFoldDB" id="A0A0R2FDM8"/>
<name>A0A0R2FDM8_9LACO</name>
<sequence>MVKLVGIAGSIGDESYNRMLLQFISKHFKKDVDIELLDINDIPQFNEDEDDGTNEAVLDLARHISGADGVVLATPEHNHTVPAAMKNVIEWMSNNLHPFTGKPVWIVGASYYTQGSSRAQLHLKQILESPGVNAIVMPGNEFLLSNAKSAFDENGDLKDARTVGFLESVLKKFLTFMKVIDMMDAPDPKNAHEEDMEAKHPVNTTVEGVDPNDPEWVEKAAEKTHAASGGDYVKLDRGLLTVDQLNWFLNSMAGELTFADDNNQFIYYNHNADAPQMLAARTPDQAGSSLAGVHPGRVVEHVKQVIYALRTGQTDVVSMPAQQGPNQHVMHYYRAMRDENRRYRGVNELVIDVMPVIDYYLKATGQKLVKDPDAKPFSPITGLDGITGASKHSTPGTDATSGASAKGDDKPAETDATTSASVEEAVEAAKAPEVDATSGASEETTEAAPAAAPTPAPEPEAPEADATSGASEA</sequence>
<dbReference type="Pfam" id="PF13596">
    <property type="entry name" value="PAS_10"/>
    <property type="match status" value="1"/>
</dbReference>
<evidence type="ECO:0000313" key="4">
    <source>
        <dbReference type="Proteomes" id="UP000051442"/>
    </source>
</evidence>
<dbReference type="SUPFAM" id="SSF52218">
    <property type="entry name" value="Flavoproteins"/>
    <property type="match status" value="1"/>
</dbReference>
<dbReference type="EMBL" id="AYZM01000068">
    <property type="protein sequence ID" value="KRN25419.1"/>
    <property type="molecule type" value="Genomic_DNA"/>
</dbReference>
<reference evidence="3 4" key="1">
    <citation type="journal article" date="2015" name="Genome Announc.">
        <title>Expanding the biotechnology potential of lactobacilli through comparative genomics of 213 strains and associated genera.</title>
        <authorList>
            <person name="Sun Z."/>
            <person name="Harris H.M."/>
            <person name="McCann A."/>
            <person name="Guo C."/>
            <person name="Argimon S."/>
            <person name="Zhang W."/>
            <person name="Yang X."/>
            <person name="Jeffery I.B."/>
            <person name="Cooney J.C."/>
            <person name="Kagawa T.F."/>
            <person name="Liu W."/>
            <person name="Song Y."/>
            <person name="Salvetti E."/>
            <person name="Wrobel A."/>
            <person name="Rasinkangas P."/>
            <person name="Parkhill J."/>
            <person name="Rea M.C."/>
            <person name="O'Sullivan O."/>
            <person name="Ritari J."/>
            <person name="Douillard F.P."/>
            <person name="Paul Ross R."/>
            <person name="Yang R."/>
            <person name="Briner A.E."/>
            <person name="Felis G.E."/>
            <person name="de Vos W.M."/>
            <person name="Barrangou R."/>
            <person name="Klaenhammer T.R."/>
            <person name="Caufield P.W."/>
            <person name="Cui Y."/>
            <person name="Zhang H."/>
            <person name="O'Toole P.W."/>
        </authorList>
    </citation>
    <scope>NUCLEOTIDE SEQUENCE [LARGE SCALE GENOMIC DNA]</scope>
    <source>
        <strain evidence="3 4">DSM 23365</strain>
    </source>
</reference>
<dbReference type="PANTHER" id="PTHR30543:SF21">
    <property type="entry name" value="NAD(P)H-DEPENDENT FMN REDUCTASE LOT6"/>
    <property type="match status" value="1"/>
</dbReference>
<dbReference type="RefSeq" id="WP_057151814.1">
    <property type="nucleotide sequence ID" value="NZ_AYZM01000068.1"/>
</dbReference>
<dbReference type="Proteomes" id="UP000051442">
    <property type="component" value="Unassembled WGS sequence"/>
</dbReference>
<dbReference type="GO" id="GO:0005829">
    <property type="term" value="C:cytosol"/>
    <property type="evidence" value="ECO:0007669"/>
    <property type="project" value="TreeGrafter"/>
</dbReference>
<feature type="compositionally biased region" description="Polar residues" evidence="1">
    <location>
        <begin position="390"/>
        <end position="403"/>
    </location>
</feature>
<dbReference type="Gene3D" id="3.30.450.20">
    <property type="entry name" value="PAS domain"/>
    <property type="match status" value="1"/>
</dbReference>
<feature type="region of interest" description="Disordered" evidence="1">
    <location>
        <begin position="380"/>
        <end position="473"/>
    </location>
</feature>
<feature type="compositionally biased region" description="Low complexity" evidence="1">
    <location>
        <begin position="464"/>
        <end position="473"/>
    </location>
</feature>
<proteinExistence type="predicted"/>
<organism evidence="3 4">
    <name type="scientific">Secundilactobacillus similis DSM 23365 = JCM 2765</name>
    <dbReference type="NCBI Taxonomy" id="1423804"/>
    <lineage>
        <taxon>Bacteria</taxon>
        <taxon>Bacillati</taxon>
        <taxon>Bacillota</taxon>
        <taxon>Bacilli</taxon>
        <taxon>Lactobacillales</taxon>
        <taxon>Lactobacillaceae</taxon>
        <taxon>Secundilactobacillus</taxon>
    </lineage>
</organism>
<protein>
    <submittedName>
        <fullName evidence="3">Flavoprotein</fullName>
    </submittedName>
</protein>
<dbReference type="GO" id="GO:0016491">
    <property type="term" value="F:oxidoreductase activity"/>
    <property type="evidence" value="ECO:0007669"/>
    <property type="project" value="InterPro"/>
</dbReference>
<feature type="domain" description="NADPH-dependent FMN reductase-like" evidence="2">
    <location>
        <begin position="3"/>
        <end position="147"/>
    </location>
</feature>
<feature type="compositionally biased region" description="Low complexity" evidence="1">
    <location>
        <begin position="436"/>
        <end position="451"/>
    </location>
</feature>